<reference evidence="2 3" key="1">
    <citation type="submission" date="2021-12" db="EMBL/GenBank/DDBJ databases">
        <title>Genome sequencing of bacteria with rrn-lacking chromosome and rrn-plasmid.</title>
        <authorList>
            <person name="Anda M."/>
            <person name="Iwasaki W."/>
        </authorList>
    </citation>
    <scope>NUCLEOTIDE SEQUENCE [LARGE SCALE GENOMIC DNA]</scope>
    <source>
        <strain evidence="2 3">NBRC 101262</strain>
    </source>
</reference>
<dbReference type="Pfam" id="PF19276">
    <property type="entry name" value="HD_assoc_2"/>
    <property type="match status" value="1"/>
</dbReference>
<dbReference type="Pfam" id="PF01966">
    <property type="entry name" value="HD"/>
    <property type="match status" value="1"/>
</dbReference>
<evidence type="ECO:0000313" key="2">
    <source>
        <dbReference type="EMBL" id="BDC99711.1"/>
    </source>
</evidence>
<dbReference type="RefSeq" id="WP_338396963.1">
    <property type="nucleotide sequence ID" value="NZ_AP025292.1"/>
</dbReference>
<dbReference type="InterPro" id="IPR045509">
    <property type="entry name" value="HD_assoc_2"/>
</dbReference>
<feature type="domain" description="HD/PDEase" evidence="1">
    <location>
        <begin position="50"/>
        <end position="175"/>
    </location>
</feature>
<dbReference type="InterPro" id="IPR006674">
    <property type="entry name" value="HD_domain"/>
</dbReference>
<dbReference type="PANTHER" id="PTHR11373">
    <property type="entry name" value="DEOXYNUCLEOSIDE TRIPHOSPHATE TRIPHOSPHOHYDROLASE"/>
    <property type="match status" value="1"/>
</dbReference>
<keyword evidence="3" id="KW-1185">Reference proteome</keyword>
<dbReference type="PANTHER" id="PTHR11373:SF4">
    <property type="entry name" value="DEOXYNUCLEOSIDE TRIPHOSPHATE TRIPHOSPHOHYDROLASE SAMHD1"/>
    <property type="match status" value="1"/>
</dbReference>
<organism evidence="2 3">
    <name type="scientific">Persicobacter psychrovividus</name>
    <dbReference type="NCBI Taxonomy" id="387638"/>
    <lineage>
        <taxon>Bacteria</taxon>
        <taxon>Pseudomonadati</taxon>
        <taxon>Bacteroidota</taxon>
        <taxon>Cytophagia</taxon>
        <taxon>Cytophagales</taxon>
        <taxon>Persicobacteraceae</taxon>
        <taxon>Persicobacter</taxon>
    </lineage>
</organism>
<name>A0ABN6LEE5_9BACT</name>
<accession>A0ABN6LEE5</accession>
<sequence>MNKKKIINDPVYGFINIKDELIFDLIQHPYFQRLRRIRQLGMTDLVYPGAQHTRFHHALGAMHLMTRALEQLRDRGVEISEAEILGAKAAILLHDLGHGPFSHALEHTLLKDIDHEYISLKLMESLNKQWNGKLDLAIQMFKKEYPRKFFCSLISSQLDMDRLDYLQRDSFFTGVSEGTVGASRIIKMLDVKNDRLVIEEKGIYSIENFLQARRLMYWQVYLHKTSLAAEQMMIRLIKRAQFLVAQGEKVVASEALTYFLEHAENIRNQEKEEAIAQFVQLDDFDIMAAMKLWQSHPDHVLSTISQQLLNRNIFKIKLQNDPFTAEEIQNTNQIVQNTFSVSETDANYLMAEGFVTNSAYLNHDDQILISKKSGEIIDLEAASDLPNITALSKIVKKYYLCLSKNVSL</sequence>
<proteinExistence type="predicted"/>
<evidence type="ECO:0000313" key="3">
    <source>
        <dbReference type="Proteomes" id="UP001354989"/>
    </source>
</evidence>
<dbReference type="InterPro" id="IPR003607">
    <property type="entry name" value="HD/PDEase_dom"/>
</dbReference>
<protein>
    <submittedName>
        <fullName evidence="2">Phosphohydrolase</fullName>
    </submittedName>
</protein>
<dbReference type="CDD" id="cd00077">
    <property type="entry name" value="HDc"/>
    <property type="match status" value="1"/>
</dbReference>
<dbReference type="EMBL" id="AP025292">
    <property type="protein sequence ID" value="BDC99711.1"/>
    <property type="molecule type" value="Genomic_DNA"/>
</dbReference>
<dbReference type="Proteomes" id="UP001354989">
    <property type="component" value="Chromosome"/>
</dbReference>
<dbReference type="Gene3D" id="1.10.3210.10">
    <property type="entry name" value="Hypothetical protein af1432"/>
    <property type="match status" value="1"/>
</dbReference>
<dbReference type="InterPro" id="IPR050135">
    <property type="entry name" value="dGTPase-like"/>
</dbReference>
<dbReference type="SUPFAM" id="SSF109604">
    <property type="entry name" value="HD-domain/PDEase-like"/>
    <property type="match status" value="1"/>
</dbReference>
<gene>
    <name evidence="2" type="ORF">PEPS_19920</name>
</gene>
<evidence type="ECO:0000259" key="1">
    <source>
        <dbReference type="SMART" id="SM00471"/>
    </source>
</evidence>
<dbReference type="SMART" id="SM00471">
    <property type="entry name" value="HDc"/>
    <property type="match status" value="1"/>
</dbReference>